<dbReference type="PIRSF" id="PIRSF007663">
    <property type="entry name" value="UCP007663"/>
    <property type="match status" value="1"/>
</dbReference>
<dbReference type="InterPro" id="IPR008928">
    <property type="entry name" value="6-hairpin_glycosidase_sf"/>
</dbReference>
<sequence length="819" mass="91648">MIKIHKAFLLLLFATSAYSQQELKLHYNQPATVWTEALPIGNGRLGAMVFGRVNEELIQLNEATLWSGGPVLKNINPTAFENLAPTREALINGDYEKAYELTKKMQGVYSQSYLPLGDLLLKQDLGNAKPSAYYRDLNIQDGVATTTFTADGISYKREVFASAPGQCIIVRLTASEPNKLSITVNANSQLQYKSSIKQQALFLNGKAPANTDPSYINYNKEAVVYKDGGCGGMRFALIVKPIIKSGTLTTNSDNSIDIKNATEVVLVLSAATSFNGFDKCPDSEGKDEKKLAEEYLAKADGKKYDRLLKEHLEDFHHFFNRVSLNLNNSETNKSNQPTDKRLEDYATGAKDANLEALFFQYGRYLLISSSRTKGAPANLQGIWNKELRAPWSSNYTTNINLQMNYWPVETANLSELFSPLNDLIKNLSVTGAETAQSFYHAHGWVVHHNSDIWALSNPVGDLGKGDPMWANWYMGANWLSRHLWEHYQFTGDKKYLKEAYPIMKGAAEFTLDWLQKDKDGYLVTMPSTSPENRYYYDGKKKGAVTVASTMDMGIIKDLFANITAASTILNTDEDFRDTIITANQKLFPFKIGSKGQLLEWYKDFEEEDPHHRHMSHLYALHPTNLISPLKTPDLANAAKKTLELRGDGGTGWSLAWKVNMWARLLDGNHAYKLFRNQLRLTKESDPHYNSGGGVYANLFDAHPPFQIDGNFAGTAGVIEMLMQSQNEEIQLLPALPNVWANGTIKGIVARGNFIVDISWDEGKLSSAKIVSKNGNDCTIRANEPFEIKSLHLKSVKSAIGYTISFKTRKGYEYLLKSIL</sequence>
<evidence type="ECO:0000313" key="5">
    <source>
        <dbReference type="EMBL" id="KGO86197.1"/>
    </source>
</evidence>
<dbReference type="Pfam" id="PF22124">
    <property type="entry name" value="Glyco_hydro_95_cat"/>
    <property type="match status" value="1"/>
</dbReference>
<dbReference type="Proteomes" id="UP000030152">
    <property type="component" value="Unassembled WGS sequence"/>
</dbReference>
<comment type="caution">
    <text evidence="5">The sequence shown here is derived from an EMBL/GenBank/DDBJ whole genome shotgun (WGS) entry which is preliminary data.</text>
</comment>
<dbReference type="Pfam" id="PF21307">
    <property type="entry name" value="Glyco_hydro_95_C"/>
    <property type="match status" value="1"/>
</dbReference>
<feature type="domain" description="Glycosyl hydrolase family 95 N-terminal" evidence="2">
    <location>
        <begin position="25"/>
        <end position="275"/>
    </location>
</feature>
<evidence type="ECO:0000259" key="4">
    <source>
        <dbReference type="Pfam" id="PF22124"/>
    </source>
</evidence>
<dbReference type="InterPro" id="IPR013780">
    <property type="entry name" value="Glyco_hydro_b"/>
</dbReference>
<feature type="signal peptide" evidence="1">
    <location>
        <begin position="1"/>
        <end position="19"/>
    </location>
</feature>
<dbReference type="STRING" id="1121895.GCA_000378485_03388"/>
<organism evidence="5 6">
    <name type="scientific">Flavobacterium rivuli WB 3.3-2 = DSM 21788</name>
    <dbReference type="NCBI Taxonomy" id="1121895"/>
    <lineage>
        <taxon>Bacteria</taxon>
        <taxon>Pseudomonadati</taxon>
        <taxon>Bacteroidota</taxon>
        <taxon>Flavobacteriia</taxon>
        <taxon>Flavobacteriales</taxon>
        <taxon>Flavobacteriaceae</taxon>
        <taxon>Flavobacterium</taxon>
    </lineage>
</organism>
<dbReference type="InterPro" id="IPR016518">
    <property type="entry name" value="Alpha-L-fucosidase"/>
</dbReference>
<dbReference type="OrthoDB" id="9802600at2"/>
<dbReference type="EMBL" id="JRLX01000013">
    <property type="protein sequence ID" value="KGO86197.1"/>
    <property type="molecule type" value="Genomic_DNA"/>
</dbReference>
<keyword evidence="6" id="KW-1185">Reference proteome</keyword>
<gene>
    <name evidence="5" type="ORF">Q765_12865</name>
</gene>
<dbReference type="SUPFAM" id="SSF48208">
    <property type="entry name" value="Six-hairpin glycosidases"/>
    <property type="match status" value="1"/>
</dbReference>
<dbReference type="FunFam" id="1.50.10.10:FF:000028">
    <property type="entry name" value="Alpha-L-fucosidase 2"/>
    <property type="match status" value="1"/>
</dbReference>
<reference evidence="5 6" key="1">
    <citation type="submission" date="2013-09" db="EMBL/GenBank/DDBJ databases">
        <authorList>
            <person name="Zeng Z."/>
            <person name="Chen C."/>
        </authorList>
    </citation>
    <scope>NUCLEOTIDE SEQUENCE [LARGE SCALE GENOMIC DNA]</scope>
    <source>
        <strain evidence="5 6">WB 3.3-2</strain>
    </source>
</reference>
<dbReference type="GO" id="GO:0004560">
    <property type="term" value="F:alpha-L-fucosidase activity"/>
    <property type="evidence" value="ECO:0007669"/>
    <property type="project" value="InterPro"/>
</dbReference>
<dbReference type="AlphaFoldDB" id="A0A0A2M0Q7"/>
<dbReference type="InterPro" id="IPR049053">
    <property type="entry name" value="AFCA-like_C"/>
</dbReference>
<name>A0A0A2M0Q7_9FLAO</name>
<evidence type="ECO:0000313" key="6">
    <source>
        <dbReference type="Proteomes" id="UP000030152"/>
    </source>
</evidence>
<dbReference type="PANTHER" id="PTHR31084:SF0">
    <property type="entry name" value="ALPHA-L-FUCOSIDASE 2"/>
    <property type="match status" value="1"/>
</dbReference>
<dbReference type="Gene3D" id="1.50.10.10">
    <property type="match status" value="1"/>
</dbReference>
<dbReference type="PANTHER" id="PTHR31084">
    <property type="entry name" value="ALPHA-L-FUCOSIDASE 2"/>
    <property type="match status" value="1"/>
</dbReference>
<dbReference type="Gene3D" id="2.60.40.1180">
    <property type="entry name" value="Golgi alpha-mannosidase II"/>
    <property type="match status" value="1"/>
</dbReference>
<feature type="domain" description="Glycosyl hydrolase family 95 catalytic" evidence="4">
    <location>
        <begin position="303"/>
        <end position="721"/>
    </location>
</feature>
<dbReference type="RefSeq" id="WP_020214566.1">
    <property type="nucleotide sequence ID" value="NZ_JRLX01000013.1"/>
</dbReference>
<feature type="chain" id="PRO_5001991505" evidence="1">
    <location>
        <begin position="20"/>
        <end position="819"/>
    </location>
</feature>
<dbReference type="Gene3D" id="2.70.98.50">
    <property type="entry name" value="putative glycoside hydrolase family protein from bacillus halodurans"/>
    <property type="match status" value="1"/>
</dbReference>
<dbReference type="GO" id="GO:0005975">
    <property type="term" value="P:carbohydrate metabolic process"/>
    <property type="evidence" value="ECO:0007669"/>
    <property type="project" value="InterPro"/>
</dbReference>
<dbReference type="InterPro" id="IPR027414">
    <property type="entry name" value="GH95_N_dom"/>
</dbReference>
<evidence type="ECO:0000259" key="2">
    <source>
        <dbReference type="Pfam" id="PF14498"/>
    </source>
</evidence>
<keyword evidence="1" id="KW-0732">Signal</keyword>
<dbReference type="Pfam" id="PF14498">
    <property type="entry name" value="Glyco_hyd_65N_2"/>
    <property type="match status" value="1"/>
</dbReference>
<dbReference type="InterPro" id="IPR012341">
    <property type="entry name" value="6hp_glycosidase-like_sf"/>
</dbReference>
<accession>A0A0A2M0Q7</accession>
<feature type="domain" description="Alpha fucosidase A-like C-terminal" evidence="3">
    <location>
        <begin position="723"/>
        <end position="814"/>
    </location>
</feature>
<protein>
    <submittedName>
        <fullName evidence="5">Alpha-L-fucosidase</fullName>
    </submittedName>
</protein>
<evidence type="ECO:0000256" key="1">
    <source>
        <dbReference type="SAM" id="SignalP"/>
    </source>
</evidence>
<dbReference type="eggNOG" id="COG1554">
    <property type="taxonomic scope" value="Bacteria"/>
</dbReference>
<proteinExistence type="predicted"/>
<evidence type="ECO:0000259" key="3">
    <source>
        <dbReference type="Pfam" id="PF21307"/>
    </source>
</evidence>
<dbReference type="InterPro" id="IPR054363">
    <property type="entry name" value="GH95_cat"/>
</dbReference>